<dbReference type="InterPro" id="IPR022801">
    <property type="entry name" value="Ribosomal_uS4"/>
</dbReference>
<dbReference type="Pfam" id="PF01479">
    <property type="entry name" value="S4"/>
    <property type="match status" value="1"/>
</dbReference>
<dbReference type="PROSITE" id="PS50889">
    <property type="entry name" value="S4"/>
    <property type="match status" value="1"/>
</dbReference>
<comment type="subunit">
    <text evidence="7">Part of the 30S ribosomal subunit. Contacts protein S5. The interaction surface between S4 and S5 is involved in control of translational fidelity.</text>
</comment>
<evidence type="ECO:0000256" key="4">
    <source>
        <dbReference type="ARBA" id="ARBA00022980"/>
    </source>
</evidence>
<dbReference type="InterPro" id="IPR005709">
    <property type="entry name" value="Ribosomal_uS4_bac-type"/>
</dbReference>
<sequence>MARYTGPKAKISRKFGDAAVLGGGKAVSRKNYGPGQHGKGKRSKKSEYSLQLQEKQKVKYTYGILERQFENLFHKAAVREGITGENLLRLCEARLDNTVYRLGIAPTRRAARQLVVHKHIVVDGEVVNIPSYSLRPGQVVSIREKSKSLEAVQNSLAGRGAKRFNWLEWDQSLLAGKFISYPERDQIPESFNEQAIVELYSK</sequence>
<evidence type="ECO:0000256" key="5">
    <source>
        <dbReference type="ARBA" id="ARBA00023274"/>
    </source>
</evidence>
<dbReference type="Gene3D" id="1.10.1050.10">
    <property type="entry name" value="Ribosomal Protein S4 Delta 41, Chain A, domain 1"/>
    <property type="match status" value="1"/>
</dbReference>
<dbReference type="CDD" id="cd00165">
    <property type="entry name" value="S4"/>
    <property type="match status" value="1"/>
</dbReference>
<dbReference type="NCBIfam" id="NF003717">
    <property type="entry name" value="PRK05327.1"/>
    <property type="match status" value="1"/>
</dbReference>
<dbReference type="SMART" id="SM01390">
    <property type="entry name" value="Ribosomal_S4"/>
    <property type="match status" value="1"/>
</dbReference>
<reference evidence="11 12" key="1">
    <citation type="submission" date="2016-10" db="EMBL/GenBank/DDBJ databases">
        <authorList>
            <person name="de Groot N.N."/>
        </authorList>
    </citation>
    <scope>NUCLEOTIDE SEQUENCE [LARGE SCALE GENOMIC DNA]</scope>
    <source>
        <strain evidence="11 12">DSM 21668</strain>
    </source>
</reference>
<dbReference type="GO" id="GO:0003735">
    <property type="term" value="F:structural constituent of ribosome"/>
    <property type="evidence" value="ECO:0007669"/>
    <property type="project" value="InterPro"/>
</dbReference>
<feature type="region of interest" description="Disordered" evidence="8">
    <location>
        <begin position="25"/>
        <end position="48"/>
    </location>
</feature>
<dbReference type="PANTHER" id="PTHR11831">
    <property type="entry name" value="30S 40S RIBOSOMAL PROTEIN"/>
    <property type="match status" value="1"/>
</dbReference>
<dbReference type="NCBIfam" id="TIGR01017">
    <property type="entry name" value="rpsD_bact"/>
    <property type="match status" value="1"/>
</dbReference>
<dbReference type="OrthoDB" id="9803672at2"/>
<protein>
    <recommendedName>
        <fullName evidence="6 7">Small ribosomal subunit protein uS4</fullName>
    </recommendedName>
</protein>
<comment type="function">
    <text evidence="7">One of the primary rRNA binding proteins, it binds directly to 16S rRNA where it nucleates assembly of the body of the 30S subunit.</text>
</comment>
<dbReference type="HAMAP" id="MF_01306_B">
    <property type="entry name" value="Ribosomal_uS4_B"/>
    <property type="match status" value="1"/>
</dbReference>
<dbReference type="STRING" id="563176.SAMN04488090_1871"/>
<comment type="function">
    <text evidence="7">With S5 and S12 plays an important role in translational accuracy.</text>
</comment>
<evidence type="ECO:0000256" key="8">
    <source>
        <dbReference type="SAM" id="MobiDB-lite"/>
    </source>
</evidence>
<dbReference type="Pfam" id="PF00163">
    <property type="entry name" value="Ribosomal_S4"/>
    <property type="match status" value="1"/>
</dbReference>
<organism evidence="11 12">
    <name type="scientific">Siphonobacter aquaeclarae</name>
    <dbReference type="NCBI Taxonomy" id="563176"/>
    <lineage>
        <taxon>Bacteria</taxon>
        <taxon>Pseudomonadati</taxon>
        <taxon>Bacteroidota</taxon>
        <taxon>Cytophagia</taxon>
        <taxon>Cytophagales</taxon>
        <taxon>Cytophagaceae</taxon>
        <taxon>Siphonobacter</taxon>
    </lineage>
</organism>
<dbReference type="RefSeq" id="WP_093200813.1">
    <property type="nucleotide sequence ID" value="NZ_FNGS01000003.1"/>
</dbReference>
<dbReference type="SMART" id="SM00363">
    <property type="entry name" value="S4"/>
    <property type="match status" value="1"/>
</dbReference>
<keyword evidence="5 7" id="KW-0687">Ribonucleoprotein</keyword>
<evidence type="ECO:0000256" key="1">
    <source>
        <dbReference type="ARBA" id="ARBA00007465"/>
    </source>
</evidence>
<evidence type="ECO:0000256" key="6">
    <source>
        <dbReference type="ARBA" id="ARBA00035254"/>
    </source>
</evidence>
<keyword evidence="12" id="KW-1185">Reference proteome</keyword>
<keyword evidence="2 7" id="KW-0699">rRNA-binding</keyword>
<evidence type="ECO:0000259" key="10">
    <source>
        <dbReference type="SMART" id="SM01390"/>
    </source>
</evidence>
<gene>
    <name evidence="7" type="primary">rpsD</name>
    <name evidence="11" type="ORF">SAMN04488090_1871</name>
</gene>
<dbReference type="InterPro" id="IPR036986">
    <property type="entry name" value="S4_RNA-bd_sf"/>
</dbReference>
<dbReference type="PANTHER" id="PTHR11831:SF4">
    <property type="entry name" value="SMALL RIBOSOMAL SUBUNIT PROTEIN US4M"/>
    <property type="match status" value="1"/>
</dbReference>
<evidence type="ECO:0000313" key="11">
    <source>
        <dbReference type="EMBL" id="SDL81724.1"/>
    </source>
</evidence>
<dbReference type="GO" id="GO:0006412">
    <property type="term" value="P:translation"/>
    <property type="evidence" value="ECO:0007669"/>
    <property type="project" value="UniProtKB-UniRule"/>
</dbReference>
<feature type="domain" description="Small ribosomal subunit protein uS4 N-terminal" evidence="10">
    <location>
        <begin position="3"/>
        <end position="92"/>
    </location>
</feature>
<evidence type="ECO:0000259" key="9">
    <source>
        <dbReference type="SMART" id="SM00363"/>
    </source>
</evidence>
<keyword evidence="4 7" id="KW-0689">Ribosomal protein</keyword>
<dbReference type="SUPFAM" id="SSF55174">
    <property type="entry name" value="Alpha-L RNA-binding motif"/>
    <property type="match status" value="1"/>
</dbReference>
<dbReference type="GO" id="GO:0042274">
    <property type="term" value="P:ribosomal small subunit biogenesis"/>
    <property type="evidence" value="ECO:0007669"/>
    <property type="project" value="TreeGrafter"/>
</dbReference>
<dbReference type="EMBL" id="FNGS01000003">
    <property type="protein sequence ID" value="SDL81724.1"/>
    <property type="molecule type" value="Genomic_DNA"/>
</dbReference>
<evidence type="ECO:0000256" key="3">
    <source>
        <dbReference type="ARBA" id="ARBA00022884"/>
    </source>
</evidence>
<dbReference type="InterPro" id="IPR002942">
    <property type="entry name" value="S4_RNA-bd"/>
</dbReference>
<dbReference type="GO" id="GO:0015935">
    <property type="term" value="C:small ribosomal subunit"/>
    <property type="evidence" value="ECO:0007669"/>
    <property type="project" value="InterPro"/>
</dbReference>
<dbReference type="GO" id="GO:0019843">
    <property type="term" value="F:rRNA binding"/>
    <property type="evidence" value="ECO:0007669"/>
    <property type="project" value="UniProtKB-UniRule"/>
</dbReference>
<evidence type="ECO:0000256" key="2">
    <source>
        <dbReference type="ARBA" id="ARBA00022730"/>
    </source>
</evidence>
<dbReference type="InterPro" id="IPR001912">
    <property type="entry name" value="Ribosomal_uS4_N"/>
</dbReference>
<keyword evidence="3 7" id="KW-0694">RNA-binding</keyword>
<dbReference type="Gene3D" id="3.10.290.10">
    <property type="entry name" value="RNA-binding S4 domain"/>
    <property type="match status" value="1"/>
</dbReference>
<feature type="domain" description="RNA-binding S4" evidence="9">
    <location>
        <begin position="93"/>
        <end position="157"/>
    </location>
</feature>
<dbReference type="Proteomes" id="UP000198901">
    <property type="component" value="Unassembled WGS sequence"/>
</dbReference>
<dbReference type="AlphaFoldDB" id="A0A1G9N5N8"/>
<comment type="similarity">
    <text evidence="1 7">Belongs to the universal ribosomal protein uS4 family.</text>
</comment>
<accession>A0A1G9N5N8</accession>
<name>A0A1G9N5N8_9BACT</name>
<evidence type="ECO:0000313" key="12">
    <source>
        <dbReference type="Proteomes" id="UP000198901"/>
    </source>
</evidence>
<dbReference type="FunFam" id="3.10.290.10:FF:000001">
    <property type="entry name" value="30S ribosomal protein S4"/>
    <property type="match status" value="1"/>
</dbReference>
<proteinExistence type="inferred from homology"/>
<evidence type="ECO:0000256" key="7">
    <source>
        <dbReference type="HAMAP-Rule" id="MF_01306"/>
    </source>
</evidence>